<evidence type="ECO:0000313" key="3">
    <source>
        <dbReference type="Proteomes" id="UP000828390"/>
    </source>
</evidence>
<reference evidence="2" key="1">
    <citation type="journal article" date="2019" name="bioRxiv">
        <title>The Genome of the Zebra Mussel, Dreissena polymorpha: A Resource for Invasive Species Research.</title>
        <authorList>
            <person name="McCartney M.A."/>
            <person name="Auch B."/>
            <person name="Kono T."/>
            <person name="Mallez S."/>
            <person name="Zhang Y."/>
            <person name="Obille A."/>
            <person name="Becker A."/>
            <person name="Abrahante J.E."/>
            <person name="Garbe J."/>
            <person name="Badalamenti J.P."/>
            <person name="Herman A."/>
            <person name="Mangelson H."/>
            <person name="Liachko I."/>
            <person name="Sullivan S."/>
            <person name="Sone E.D."/>
            <person name="Koren S."/>
            <person name="Silverstein K.A.T."/>
            <person name="Beckman K.B."/>
            <person name="Gohl D.M."/>
        </authorList>
    </citation>
    <scope>NUCLEOTIDE SEQUENCE</scope>
    <source>
        <strain evidence="2">Duluth1</strain>
        <tissue evidence="2">Whole animal</tissue>
    </source>
</reference>
<organism evidence="2 3">
    <name type="scientific">Dreissena polymorpha</name>
    <name type="common">Zebra mussel</name>
    <name type="synonym">Mytilus polymorpha</name>
    <dbReference type="NCBI Taxonomy" id="45954"/>
    <lineage>
        <taxon>Eukaryota</taxon>
        <taxon>Metazoa</taxon>
        <taxon>Spiralia</taxon>
        <taxon>Lophotrochozoa</taxon>
        <taxon>Mollusca</taxon>
        <taxon>Bivalvia</taxon>
        <taxon>Autobranchia</taxon>
        <taxon>Heteroconchia</taxon>
        <taxon>Euheterodonta</taxon>
        <taxon>Imparidentia</taxon>
        <taxon>Neoheterodontei</taxon>
        <taxon>Myida</taxon>
        <taxon>Dreissenoidea</taxon>
        <taxon>Dreissenidae</taxon>
        <taxon>Dreissena</taxon>
    </lineage>
</organism>
<keyword evidence="3" id="KW-1185">Reference proteome</keyword>
<dbReference type="AlphaFoldDB" id="A0A9D4HV04"/>
<name>A0A9D4HV04_DREPO</name>
<proteinExistence type="predicted"/>
<dbReference type="Proteomes" id="UP000828390">
    <property type="component" value="Unassembled WGS sequence"/>
</dbReference>
<accession>A0A9D4HV04</accession>
<reference evidence="2" key="2">
    <citation type="submission" date="2020-11" db="EMBL/GenBank/DDBJ databases">
        <authorList>
            <person name="McCartney M.A."/>
            <person name="Auch B."/>
            <person name="Kono T."/>
            <person name="Mallez S."/>
            <person name="Becker A."/>
            <person name="Gohl D.M."/>
            <person name="Silverstein K.A.T."/>
            <person name="Koren S."/>
            <person name="Bechman K.B."/>
            <person name="Herman A."/>
            <person name="Abrahante J.E."/>
            <person name="Garbe J."/>
        </authorList>
    </citation>
    <scope>NUCLEOTIDE SEQUENCE</scope>
    <source>
        <strain evidence="2">Duluth1</strain>
        <tissue evidence="2">Whole animal</tissue>
    </source>
</reference>
<gene>
    <name evidence="1" type="ORF">DPMN_040105</name>
    <name evidence="2" type="ORF">DPMN_040121</name>
</gene>
<sequence length="62" mass="6848">MRSSSTYVHWGMKTCPNVTATSLIFSGQVAGLYTNRGAGEYICLPNDPSYDQYSDAADEYRS</sequence>
<evidence type="ECO:0000313" key="2">
    <source>
        <dbReference type="EMBL" id="KAH3733688.1"/>
    </source>
</evidence>
<evidence type="ECO:0000313" key="1">
    <source>
        <dbReference type="EMBL" id="KAH3733672.1"/>
    </source>
</evidence>
<dbReference type="EMBL" id="JAIWYP010000011">
    <property type="protein sequence ID" value="KAH3733672.1"/>
    <property type="molecule type" value="Genomic_DNA"/>
</dbReference>
<protein>
    <submittedName>
        <fullName evidence="2">Uncharacterized protein</fullName>
    </submittedName>
</protein>
<comment type="caution">
    <text evidence="2">The sequence shown here is derived from an EMBL/GenBank/DDBJ whole genome shotgun (WGS) entry which is preliminary data.</text>
</comment>
<dbReference type="EMBL" id="JAIWYP010000011">
    <property type="protein sequence ID" value="KAH3733688.1"/>
    <property type="molecule type" value="Genomic_DNA"/>
</dbReference>